<evidence type="ECO:0000256" key="1">
    <source>
        <dbReference type="SAM" id="MobiDB-lite"/>
    </source>
</evidence>
<protein>
    <submittedName>
        <fullName evidence="2">Uncharacterized protein</fullName>
    </submittedName>
</protein>
<dbReference type="AlphaFoldDB" id="A0A5C5UF80"/>
<evidence type="ECO:0000313" key="3">
    <source>
        <dbReference type="Proteomes" id="UP000320791"/>
    </source>
</evidence>
<sequence>MADVSNLPDLGFSRANDPKKSTTTTKSSASSPALVGNLFSFVQAVIAPQAVHFGGGREAPYLAIFTPLLGYF</sequence>
<dbReference type="EMBL" id="VOHM01000017">
    <property type="protein sequence ID" value="TWT24477.1"/>
    <property type="molecule type" value="Genomic_DNA"/>
</dbReference>
<keyword evidence="3" id="KW-1185">Reference proteome</keyword>
<dbReference type="RefSeq" id="WP_146324684.1">
    <property type="nucleotide sequence ID" value="NZ_BAABLR010000008.1"/>
</dbReference>
<comment type="caution">
    <text evidence="2">The sequence shown here is derived from an EMBL/GenBank/DDBJ whole genome shotgun (WGS) entry which is preliminary data.</text>
</comment>
<evidence type="ECO:0000313" key="2">
    <source>
        <dbReference type="EMBL" id="TWT24477.1"/>
    </source>
</evidence>
<feature type="compositionally biased region" description="Low complexity" evidence="1">
    <location>
        <begin position="21"/>
        <end position="31"/>
    </location>
</feature>
<gene>
    <name evidence="2" type="ORF">FRX94_08425</name>
</gene>
<dbReference type="Proteomes" id="UP000320791">
    <property type="component" value="Unassembled WGS sequence"/>
</dbReference>
<accession>A0A5C5UF80</accession>
<reference evidence="2 3" key="1">
    <citation type="submission" date="2019-08" db="EMBL/GenBank/DDBJ databases">
        <authorList>
            <person name="Lei W."/>
        </authorList>
    </citation>
    <scope>NUCLEOTIDE SEQUENCE [LARGE SCALE GENOMIC DNA]</scope>
    <source>
        <strain evidence="2 3">CCUG 58627</strain>
    </source>
</reference>
<organism evidence="2 3">
    <name type="scientific">Corynebacterium canis</name>
    <dbReference type="NCBI Taxonomy" id="679663"/>
    <lineage>
        <taxon>Bacteria</taxon>
        <taxon>Bacillati</taxon>
        <taxon>Actinomycetota</taxon>
        <taxon>Actinomycetes</taxon>
        <taxon>Mycobacteriales</taxon>
        <taxon>Corynebacteriaceae</taxon>
        <taxon>Corynebacterium</taxon>
    </lineage>
</organism>
<name>A0A5C5UF80_9CORY</name>
<proteinExistence type="predicted"/>
<feature type="region of interest" description="Disordered" evidence="1">
    <location>
        <begin position="1"/>
        <end position="31"/>
    </location>
</feature>